<dbReference type="InterPro" id="IPR053235">
    <property type="entry name" value="Ser_Thr_kinase"/>
</dbReference>
<evidence type="ECO:0000259" key="1">
    <source>
        <dbReference type="PROSITE" id="PS50011"/>
    </source>
</evidence>
<dbReference type="Pfam" id="PF00069">
    <property type="entry name" value="Pkinase"/>
    <property type="match status" value="1"/>
</dbReference>
<dbReference type="PROSITE" id="PS50011">
    <property type="entry name" value="PROTEIN_KINASE_DOM"/>
    <property type="match status" value="1"/>
</dbReference>
<dbReference type="AlphaFoldDB" id="A0A9P8EHS0"/>
<protein>
    <submittedName>
        <fullName evidence="2">Kinase-like protein</fullName>
    </submittedName>
</protein>
<dbReference type="GO" id="GO:0005737">
    <property type="term" value="C:cytoplasm"/>
    <property type="evidence" value="ECO:0007669"/>
    <property type="project" value="TreeGrafter"/>
</dbReference>
<organism evidence="2 3">
    <name type="scientific">Aureobasidium melanogenum</name>
    <name type="common">Aureobasidium pullulans var. melanogenum</name>
    <dbReference type="NCBI Taxonomy" id="46634"/>
    <lineage>
        <taxon>Eukaryota</taxon>
        <taxon>Fungi</taxon>
        <taxon>Dikarya</taxon>
        <taxon>Ascomycota</taxon>
        <taxon>Pezizomycotina</taxon>
        <taxon>Dothideomycetes</taxon>
        <taxon>Dothideomycetidae</taxon>
        <taxon>Dothideales</taxon>
        <taxon>Saccotheciaceae</taxon>
        <taxon>Aureobasidium</taxon>
    </lineage>
</organism>
<dbReference type="GO" id="GO:0004674">
    <property type="term" value="F:protein serine/threonine kinase activity"/>
    <property type="evidence" value="ECO:0007669"/>
    <property type="project" value="TreeGrafter"/>
</dbReference>
<dbReference type="GO" id="GO:0005524">
    <property type="term" value="F:ATP binding"/>
    <property type="evidence" value="ECO:0007669"/>
    <property type="project" value="InterPro"/>
</dbReference>
<dbReference type="PROSITE" id="PS00108">
    <property type="entry name" value="PROTEIN_KINASE_ST"/>
    <property type="match status" value="1"/>
</dbReference>
<accession>A0A9P8EHS0</accession>
<name>A0A9P8EHS0_AURME</name>
<sequence length="382" mass="42406">MSDISEPQHLGIISQCYDETFKSFYRHDKNLTSCGQGEISLATIRATGKIVVIKRLKLAPNADLRAIPELIMLDRVQKLGPHPNILPYLQVWNTPAAPGECPTSRIILPYISGGDLKNLKAQFQKMNCKVPEAFIFHAFKQMCTGFSFLHENCISHRDIKPMNVMVDPVGFGDPALFPNLKIIDFGIAAETTLDHETLDGTPKWQPPEAPIAGAKADVFAIGAVIHFLATGRATKLDCPQSVPDDKVNDYYRTAPPNILRLVNPNDHDFALGSLSLTEAQDLTFGSGKPLPRGEFYSPLLEYYMIRALDSNPSTRITLPRLASTMFDDADRQINFYKAWFRKCKAENIRATLNISVTEPYTNWSPEVADPLVSGASRLALDG</sequence>
<dbReference type="SMART" id="SM00220">
    <property type="entry name" value="S_TKc"/>
    <property type="match status" value="1"/>
</dbReference>
<feature type="domain" description="Protein kinase" evidence="1">
    <location>
        <begin position="25"/>
        <end position="340"/>
    </location>
</feature>
<dbReference type="InterPro" id="IPR011009">
    <property type="entry name" value="Kinase-like_dom_sf"/>
</dbReference>
<evidence type="ECO:0000313" key="2">
    <source>
        <dbReference type="EMBL" id="KAG9690347.1"/>
    </source>
</evidence>
<keyword evidence="2" id="KW-0808">Transferase</keyword>
<dbReference type="EMBL" id="JAHFXF010000312">
    <property type="protein sequence ID" value="KAG9690347.1"/>
    <property type="molecule type" value="Genomic_DNA"/>
</dbReference>
<dbReference type="Proteomes" id="UP000779574">
    <property type="component" value="Unassembled WGS sequence"/>
</dbReference>
<dbReference type="InterPro" id="IPR000719">
    <property type="entry name" value="Prot_kinase_dom"/>
</dbReference>
<dbReference type="CDD" id="cd00180">
    <property type="entry name" value="PKc"/>
    <property type="match status" value="1"/>
</dbReference>
<dbReference type="SUPFAM" id="SSF56112">
    <property type="entry name" value="Protein kinase-like (PK-like)"/>
    <property type="match status" value="1"/>
</dbReference>
<dbReference type="Gene3D" id="1.10.510.10">
    <property type="entry name" value="Transferase(Phosphotransferase) domain 1"/>
    <property type="match status" value="1"/>
</dbReference>
<gene>
    <name evidence="2" type="ORF">KCU76_g8230</name>
</gene>
<evidence type="ECO:0000313" key="3">
    <source>
        <dbReference type="Proteomes" id="UP000779574"/>
    </source>
</evidence>
<dbReference type="OrthoDB" id="310217at2759"/>
<dbReference type="InterPro" id="IPR008271">
    <property type="entry name" value="Ser/Thr_kinase_AS"/>
</dbReference>
<proteinExistence type="predicted"/>
<reference evidence="2" key="1">
    <citation type="journal article" date="2021" name="J Fungi (Basel)">
        <title>Virulence traits and population genomics of the black yeast Aureobasidium melanogenum.</title>
        <authorList>
            <person name="Cernosa A."/>
            <person name="Sun X."/>
            <person name="Gostincar C."/>
            <person name="Fang C."/>
            <person name="Gunde-Cimerman N."/>
            <person name="Song Z."/>
        </authorList>
    </citation>
    <scope>NUCLEOTIDE SEQUENCE</scope>
    <source>
        <strain evidence="2">EXF-9911</strain>
    </source>
</reference>
<keyword evidence="2" id="KW-0418">Kinase</keyword>
<feature type="non-terminal residue" evidence="2">
    <location>
        <position position="382"/>
    </location>
</feature>
<reference evidence="2" key="2">
    <citation type="submission" date="2021-08" db="EMBL/GenBank/DDBJ databases">
        <authorList>
            <person name="Gostincar C."/>
            <person name="Sun X."/>
            <person name="Song Z."/>
            <person name="Gunde-Cimerman N."/>
        </authorList>
    </citation>
    <scope>NUCLEOTIDE SEQUENCE</scope>
    <source>
        <strain evidence="2">EXF-9911</strain>
    </source>
</reference>
<dbReference type="PANTHER" id="PTHR24361">
    <property type="entry name" value="MITOGEN-ACTIVATED KINASE KINASE KINASE"/>
    <property type="match status" value="1"/>
</dbReference>
<comment type="caution">
    <text evidence="2">The sequence shown here is derived from an EMBL/GenBank/DDBJ whole genome shotgun (WGS) entry which is preliminary data.</text>
</comment>